<sequence>MTWLKWLPWRYVVRYVAHKNGFIDPVALLAKLHNFAQPSEVGEPIELLRAGVVFHARGLINSRVIQHNLDWVWPYWIERQFDPCDKSFIPRAFSITHINLTHRNWTAIGYPDCPELPIVDPRGLLTPFLDSWSLDGWIMPEQGECLLPSRLNECQQQLTVAGDVSISTTTSQQGMTLQNKAWVVLEEGVPVLKMRLRAKADKPGYLVLALRPQNPEGVSFIHKVALNEQRNQWLVDEDKQIQFSQPADRYHVSAYKQGDVYIHLADAQQQAEGICDVGMVTAAALFKLPDNDWHEVEVSVPLTAAAQPKLQPGAWPAEQEKCCKLTCPDPHYQFLYGAALSSLILHSPEDVYPGPYTYKRFWFRDAAFIIHALLCAGLTERAARALQQFPARQTLLGYFRSQEGEWDANGEVLWILQRYAELTGRDLSADWHSPLKKGARWIINKRLSDKLDAPHAGLLPAGFSAEHLGPNDYYYWDDFWGVAGLKAAAELFKNVEPKLQQEFTQAAAEFSTAIDNSLQQCASRLKRPGMPASPYRRLDAGAIGSLAIGYPVQLCRPDDPRLLDTVEFLLKRCFVQDAFYQDMIHSGLNAYLTLHVAQILLRANDPRYLVLMDAVAGLASPTGQWPEAIHPGTGGGCMGDGHHVWAAAEWLLMIRNCFVREEGDHLVLAGGVPERWLGQGDVVRFGPAPTRFGAISLQISRQQDEQPVLEWQANWHKPEGPPLEICLPGYRTITTAAAATGIVRLEKRNTDK</sequence>
<dbReference type="RefSeq" id="WP_097112830.1">
    <property type="nucleotide sequence ID" value="NZ_OBEB01000009.1"/>
</dbReference>
<dbReference type="Proteomes" id="UP000219353">
    <property type="component" value="Unassembled WGS sequence"/>
</dbReference>
<keyword evidence="2" id="KW-1185">Reference proteome</keyword>
<dbReference type="AlphaFoldDB" id="A0A285JHL5"/>
<organism evidence="1 2">
    <name type="scientific">Arsukibacterium tuosuense</name>
    <dbReference type="NCBI Taxonomy" id="1323745"/>
    <lineage>
        <taxon>Bacteria</taxon>
        <taxon>Pseudomonadati</taxon>
        <taxon>Pseudomonadota</taxon>
        <taxon>Gammaproteobacteria</taxon>
        <taxon>Chromatiales</taxon>
        <taxon>Chromatiaceae</taxon>
        <taxon>Arsukibacterium</taxon>
    </lineage>
</organism>
<dbReference type="SUPFAM" id="SSF48208">
    <property type="entry name" value="Six-hairpin glycosidases"/>
    <property type="match status" value="1"/>
</dbReference>
<dbReference type="Gene3D" id="1.50.10.10">
    <property type="match status" value="1"/>
</dbReference>
<dbReference type="InterPro" id="IPR012341">
    <property type="entry name" value="6hp_glycosidase-like_sf"/>
</dbReference>
<accession>A0A285JHL5</accession>
<dbReference type="OrthoDB" id="9763537at2"/>
<dbReference type="EMBL" id="OBEB01000009">
    <property type="protein sequence ID" value="SNY59573.1"/>
    <property type="molecule type" value="Genomic_DNA"/>
</dbReference>
<evidence type="ECO:0000313" key="1">
    <source>
        <dbReference type="EMBL" id="SNY59573.1"/>
    </source>
</evidence>
<reference evidence="2" key="1">
    <citation type="submission" date="2017-09" db="EMBL/GenBank/DDBJ databases">
        <authorList>
            <person name="Varghese N."/>
            <person name="Submissions S."/>
        </authorList>
    </citation>
    <scope>NUCLEOTIDE SEQUENCE [LARGE SCALE GENOMIC DNA]</scope>
    <source>
        <strain evidence="2">CGMCC 1.12461</strain>
    </source>
</reference>
<gene>
    <name evidence="1" type="ORF">SAMN06297280_3630</name>
</gene>
<protein>
    <submittedName>
        <fullName evidence="1">Uncharacterized protein</fullName>
    </submittedName>
</protein>
<proteinExistence type="predicted"/>
<dbReference type="InterPro" id="IPR008928">
    <property type="entry name" value="6-hairpin_glycosidase_sf"/>
</dbReference>
<name>A0A285JHL5_9GAMM</name>
<dbReference type="GO" id="GO:0005975">
    <property type="term" value="P:carbohydrate metabolic process"/>
    <property type="evidence" value="ECO:0007669"/>
    <property type="project" value="InterPro"/>
</dbReference>
<evidence type="ECO:0000313" key="2">
    <source>
        <dbReference type="Proteomes" id="UP000219353"/>
    </source>
</evidence>